<accession>A0ABU8BQN4</accession>
<comment type="caution">
    <text evidence="1">Lacks conserved residue(s) required for the propagation of feature annotation.</text>
</comment>
<evidence type="ECO:0000313" key="4">
    <source>
        <dbReference type="Proteomes" id="UP001431963"/>
    </source>
</evidence>
<comment type="subunit">
    <text evidence="1">Component of the lipopolysaccharide transport and assembly complex.</text>
</comment>
<keyword evidence="1" id="KW-0472">Membrane</keyword>
<dbReference type="InterPro" id="IPR007543">
    <property type="entry name" value="LptD_C"/>
</dbReference>
<dbReference type="Proteomes" id="UP001431963">
    <property type="component" value="Unassembled WGS sequence"/>
</dbReference>
<name>A0ABU8BQN4_9RHOB</name>
<comment type="function">
    <text evidence="1">Involved in the assembly of lipopolysaccharide (LPS) at the surface of the outer membrane.</text>
</comment>
<comment type="caution">
    <text evidence="3">The sequence shown here is derived from an EMBL/GenBank/DDBJ whole genome shotgun (WGS) entry which is preliminary data.</text>
</comment>
<dbReference type="Pfam" id="PF04453">
    <property type="entry name" value="LptD"/>
    <property type="match status" value="1"/>
</dbReference>
<feature type="signal peptide" evidence="1">
    <location>
        <begin position="1"/>
        <end position="23"/>
    </location>
</feature>
<dbReference type="RefSeq" id="WP_335419026.1">
    <property type="nucleotide sequence ID" value="NZ_JBALHR010000001.1"/>
</dbReference>
<reference evidence="3" key="1">
    <citation type="submission" date="2024-02" db="EMBL/GenBank/DDBJ databases">
        <title>Genome sequences of strain Gemmobacter sp. JM10B15.</title>
        <authorList>
            <person name="Zhang M."/>
        </authorList>
    </citation>
    <scope>NUCLEOTIDE SEQUENCE</scope>
    <source>
        <strain evidence="3">JM10B15</strain>
    </source>
</reference>
<dbReference type="HAMAP" id="MF_01411">
    <property type="entry name" value="LPS_assembly_LptD"/>
    <property type="match status" value="1"/>
</dbReference>
<comment type="subcellular location">
    <subcellularLocation>
        <location evidence="1">Cell outer membrane</location>
    </subcellularLocation>
</comment>
<organism evidence="3 4">
    <name type="scientific">Gemmobacter denitrificans</name>
    <dbReference type="NCBI Taxonomy" id="3123040"/>
    <lineage>
        <taxon>Bacteria</taxon>
        <taxon>Pseudomonadati</taxon>
        <taxon>Pseudomonadota</taxon>
        <taxon>Alphaproteobacteria</taxon>
        <taxon>Rhodobacterales</taxon>
        <taxon>Paracoccaceae</taxon>
        <taxon>Gemmobacter</taxon>
    </lineage>
</organism>
<evidence type="ECO:0000256" key="1">
    <source>
        <dbReference type="HAMAP-Rule" id="MF_01411"/>
    </source>
</evidence>
<comment type="similarity">
    <text evidence="1">Belongs to the LptD family.</text>
</comment>
<proteinExistence type="inferred from homology"/>
<evidence type="ECO:0000259" key="2">
    <source>
        <dbReference type="Pfam" id="PF04453"/>
    </source>
</evidence>
<keyword evidence="1" id="KW-0732">Signal</keyword>
<keyword evidence="4" id="KW-1185">Reference proteome</keyword>
<dbReference type="PANTHER" id="PTHR30189">
    <property type="entry name" value="LPS-ASSEMBLY PROTEIN"/>
    <property type="match status" value="1"/>
</dbReference>
<protein>
    <recommendedName>
        <fullName evidence="1">LPS-assembly protein LptD</fullName>
    </recommendedName>
</protein>
<feature type="domain" description="LptD C-terminal" evidence="2">
    <location>
        <begin position="271"/>
        <end position="646"/>
    </location>
</feature>
<dbReference type="EMBL" id="JBALHR010000001">
    <property type="protein sequence ID" value="MEH7827010.1"/>
    <property type="molecule type" value="Genomic_DNA"/>
</dbReference>
<dbReference type="InterPro" id="IPR050218">
    <property type="entry name" value="LptD"/>
</dbReference>
<evidence type="ECO:0000313" key="3">
    <source>
        <dbReference type="EMBL" id="MEH7827010.1"/>
    </source>
</evidence>
<dbReference type="InterPro" id="IPR020889">
    <property type="entry name" value="LipoPS_assembly_LptD"/>
</dbReference>
<feature type="chain" id="PRO_5044947228" description="LPS-assembly protein LptD" evidence="1">
    <location>
        <begin position="24"/>
        <end position="720"/>
    </location>
</feature>
<sequence precursor="true">MQLRKIIAALLLSALPFATPARAQDLASLVADRIAVSGENVLVAEGGVIVRYRGQTLRANRVSYDRATERLDIIGPITVTDARGNILMADAADLSADLQQGVLNSARMVMQEKMQIAARQILRAGGRYTQLTDAVASSCQVCAANPRPLWEIRAARVVHDELEQQLYFDRAQLRFAGVPVFFLPRLRMPDPTLARATGFLMPQFRTTSGLGSGIKQPYFITLGPSRDLTLTPYLSTKSGRTLEARYREAFPTGEIEVTGSLSRDDIRLGENRGYLAAEGRFDLPKDFTLRFSGMAVSDPAYLLDYGISDEDRIESRVEISRTQRNEYISGRLIQVRSIRDTGDAIESNSTLATLIGDLTWHRRFSGGPLGGEAGLRLQAHGHYRSSSLDTDTAVDEDLIADGRDVARLSLRGDWRRNWIFGPGLIGAALGEVSGDFYQVRQDATLPSTISRLHGAAAVELRWPWVGSTADGAGHVIEPVVQLVLASRDKTQTPAEDSVLVEFDEGNLFSLGRFSGADAREQGNRMNVGLSYTRFAPEGWSLSVAAGRIYRQADEGQFTAASGLEGINSDWLTAAQLTFPGGLALTNRLLFGSDFGLTKAELRMDLAQDRYGLSSSYIWLQADTAENRPDDTQELYFDGRYMLSDTWTGKMQGRYDFESGRATRAGLGLEFRNECLRVDLSLSRRFTSSTSVKPTTDFGLSVDLLGFGGSAKPGPAQKCRG</sequence>
<keyword evidence="1" id="KW-0998">Cell outer membrane</keyword>
<dbReference type="PANTHER" id="PTHR30189:SF1">
    <property type="entry name" value="LPS-ASSEMBLY PROTEIN LPTD"/>
    <property type="match status" value="1"/>
</dbReference>
<gene>
    <name evidence="1 3" type="primary">lptD</name>
    <name evidence="3" type="ORF">V6590_02495</name>
</gene>